<sequence length="96" mass="11320">MGLADKLLVRPKFVENVSEPVLDQLLDRLVRKKYMNPEEVDRARVKPRDDKARDVFDTVKRKGSRASEYFIKKHQKLDPKSDLSSRMRKCLQTVVY</sequence>
<dbReference type="Pfam" id="PF00619">
    <property type="entry name" value="CARD"/>
    <property type="match status" value="1"/>
</dbReference>
<keyword evidence="3" id="KW-1185">Reference proteome</keyword>
<evidence type="ECO:0000259" key="1">
    <source>
        <dbReference type="PROSITE" id="PS50209"/>
    </source>
</evidence>
<dbReference type="PROSITE" id="PS50209">
    <property type="entry name" value="CARD"/>
    <property type="match status" value="1"/>
</dbReference>
<dbReference type="Proteomes" id="UP000694523">
    <property type="component" value="Unplaced"/>
</dbReference>
<dbReference type="Ensembl" id="ENSNMLT00000011692.1">
    <property type="protein sequence ID" value="ENSNMLP00000010337.1"/>
    <property type="gene ID" value="ENSNMLG00000007135.1"/>
</dbReference>
<proteinExistence type="predicted"/>
<reference evidence="2" key="2">
    <citation type="submission" date="2025-09" db="UniProtKB">
        <authorList>
            <consortium name="Ensembl"/>
        </authorList>
    </citation>
    <scope>IDENTIFICATION</scope>
</reference>
<reference evidence="2" key="1">
    <citation type="submission" date="2025-08" db="UniProtKB">
        <authorList>
            <consortium name="Ensembl"/>
        </authorList>
    </citation>
    <scope>IDENTIFICATION</scope>
</reference>
<accession>A0A8C6SRY4</accession>
<evidence type="ECO:0000313" key="2">
    <source>
        <dbReference type="Ensembl" id="ENSNMLP00000010337.1"/>
    </source>
</evidence>
<dbReference type="GO" id="GO:0042981">
    <property type="term" value="P:regulation of apoptotic process"/>
    <property type="evidence" value="ECO:0007669"/>
    <property type="project" value="InterPro"/>
</dbReference>
<dbReference type="AlphaFoldDB" id="A0A8C6SRY4"/>
<feature type="domain" description="CARD" evidence="1">
    <location>
        <begin position="10"/>
        <end position="72"/>
    </location>
</feature>
<dbReference type="SUPFAM" id="SSF47986">
    <property type="entry name" value="DEATH domain"/>
    <property type="match status" value="1"/>
</dbReference>
<name>A0A8C6SRY4_9GOBI</name>
<protein>
    <recommendedName>
        <fullName evidence="1">CARD domain-containing protein</fullName>
    </recommendedName>
</protein>
<evidence type="ECO:0000313" key="3">
    <source>
        <dbReference type="Proteomes" id="UP000694523"/>
    </source>
</evidence>
<dbReference type="Gene3D" id="1.10.533.10">
    <property type="entry name" value="Death Domain, Fas"/>
    <property type="match status" value="1"/>
</dbReference>
<dbReference type="InterPro" id="IPR001315">
    <property type="entry name" value="CARD"/>
</dbReference>
<organism evidence="2 3">
    <name type="scientific">Neogobius melanostomus</name>
    <name type="common">round goby</name>
    <dbReference type="NCBI Taxonomy" id="47308"/>
    <lineage>
        <taxon>Eukaryota</taxon>
        <taxon>Metazoa</taxon>
        <taxon>Chordata</taxon>
        <taxon>Craniata</taxon>
        <taxon>Vertebrata</taxon>
        <taxon>Euteleostomi</taxon>
        <taxon>Actinopterygii</taxon>
        <taxon>Neopterygii</taxon>
        <taxon>Teleostei</taxon>
        <taxon>Neoteleostei</taxon>
        <taxon>Acanthomorphata</taxon>
        <taxon>Gobiaria</taxon>
        <taxon>Gobiiformes</taxon>
        <taxon>Gobioidei</taxon>
        <taxon>Gobiidae</taxon>
        <taxon>Benthophilinae</taxon>
        <taxon>Neogobiini</taxon>
        <taxon>Neogobius</taxon>
    </lineage>
</organism>
<dbReference type="InterPro" id="IPR011029">
    <property type="entry name" value="DEATH-like_dom_sf"/>
</dbReference>